<reference evidence="3 4" key="1">
    <citation type="submission" date="2019-09" db="EMBL/GenBank/DDBJ databases">
        <authorList>
            <person name="Ou C."/>
        </authorList>
    </citation>
    <scope>NUCLEOTIDE SEQUENCE [LARGE SCALE GENOMIC DNA]</scope>
    <source>
        <strain evidence="3">S2</strain>
        <tissue evidence="3">Leaf</tissue>
    </source>
</reference>
<name>A0A5N5I3K1_9ROSA</name>
<dbReference type="Pfam" id="PF00225">
    <property type="entry name" value="Kinesin"/>
    <property type="match status" value="1"/>
</dbReference>
<keyword evidence="4" id="KW-1185">Reference proteome</keyword>
<dbReference type="EMBL" id="SMOL01000067">
    <property type="protein sequence ID" value="KAB2634399.1"/>
    <property type="molecule type" value="Genomic_DNA"/>
</dbReference>
<dbReference type="AlphaFoldDB" id="A0A5N5I3K1"/>
<dbReference type="Gene3D" id="3.40.850.10">
    <property type="entry name" value="Kinesin motor domain"/>
    <property type="match status" value="1"/>
</dbReference>
<evidence type="ECO:0000259" key="2">
    <source>
        <dbReference type="Pfam" id="PF00225"/>
    </source>
</evidence>
<dbReference type="InterPro" id="IPR001752">
    <property type="entry name" value="Kinesin_motor_dom"/>
</dbReference>
<reference evidence="3 4" key="2">
    <citation type="submission" date="2019-11" db="EMBL/GenBank/DDBJ databases">
        <title>A de novo genome assembly of a pear dwarfing rootstock.</title>
        <authorList>
            <person name="Wang F."/>
            <person name="Wang J."/>
            <person name="Li S."/>
            <person name="Zhang Y."/>
            <person name="Fang M."/>
            <person name="Ma L."/>
            <person name="Zhao Y."/>
            <person name="Jiang S."/>
        </authorList>
    </citation>
    <scope>NUCLEOTIDE SEQUENCE [LARGE SCALE GENOMIC DNA]</scope>
    <source>
        <strain evidence="3">S2</strain>
        <tissue evidence="3">Leaf</tissue>
    </source>
</reference>
<dbReference type="InterPro" id="IPR036961">
    <property type="entry name" value="Kinesin_motor_dom_sf"/>
</dbReference>
<dbReference type="GO" id="GO:0008017">
    <property type="term" value="F:microtubule binding"/>
    <property type="evidence" value="ECO:0007669"/>
    <property type="project" value="InterPro"/>
</dbReference>
<dbReference type="GO" id="GO:0003777">
    <property type="term" value="F:microtubule motor activity"/>
    <property type="evidence" value="ECO:0007669"/>
    <property type="project" value="InterPro"/>
</dbReference>
<evidence type="ECO:0000313" key="4">
    <source>
        <dbReference type="Proteomes" id="UP000327157"/>
    </source>
</evidence>
<dbReference type="SUPFAM" id="SSF52540">
    <property type="entry name" value="P-loop containing nucleoside triphosphate hydrolases"/>
    <property type="match status" value="1"/>
</dbReference>
<organism evidence="3 4">
    <name type="scientific">Pyrus ussuriensis x Pyrus communis</name>
    <dbReference type="NCBI Taxonomy" id="2448454"/>
    <lineage>
        <taxon>Eukaryota</taxon>
        <taxon>Viridiplantae</taxon>
        <taxon>Streptophyta</taxon>
        <taxon>Embryophyta</taxon>
        <taxon>Tracheophyta</taxon>
        <taxon>Spermatophyta</taxon>
        <taxon>Magnoliopsida</taxon>
        <taxon>eudicotyledons</taxon>
        <taxon>Gunneridae</taxon>
        <taxon>Pentapetalae</taxon>
        <taxon>rosids</taxon>
        <taxon>fabids</taxon>
        <taxon>Rosales</taxon>
        <taxon>Rosaceae</taxon>
        <taxon>Amygdaloideae</taxon>
        <taxon>Maleae</taxon>
        <taxon>Pyrus</taxon>
    </lineage>
</organism>
<dbReference type="GO" id="GO:0015630">
    <property type="term" value="C:microtubule cytoskeleton"/>
    <property type="evidence" value="ECO:0007669"/>
    <property type="project" value="TreeGrafter"/>
</dbReference>
<accession>A0A5N5I3K1</accession>
<proteinExistence type="predicted"/>
<dbReference type="PANTHER" id="PTHR47972:SF35">
    <property type="entry name" value="KINESIN-LIKE PROTEIN KIN-14Q"/>
    <property type="match status" value="1"/>
</dbReference>
<evidence type="ECO:0000313" key="3">
    <source>
        <dbReference type="EMBL" id="KAB2634399.1"/>
    </source>
</evidence>
<comment type="caution">
    <text evidence="3">The sequence shown here is derived from an EMBL/GenBank/DDBJ whole genome shotgun (WGS) entry which is preliminary data.</text>
</comment>
<feature type="domain" description="Kinesin motor" evidence="2">
    <location>
        <begin position="119"/>
        <end position="170"/>
    </location>
</feature>
<evidence type="ECO:0000256" key="1">
    <source>
        <dbReference type="ARBA" id="ARBA00023175"/>
    </source>
</evidence>
<dbReference type="InterPro" id="IPR027417">
    <property type="entry name" value="P-loop_NTPase"/>
</dbReference>
<dbReference type="OrthoDB" id="3176171at2759"/>
<gene>
    <name evidence="3" type="ORF">D8674_036518</name>
</gene>
<dbReference type="Proteomes" id="UP000327157">
    <property type="component" value="Unassembled WGS sequence"/>
</dbReference>
<keyword evidence="1" id="KW-0505">Motor protein</keyword>
<dbReference type="InterPro" id="IPR027640">
    <property type="entry name" value="Kinesin-like_fam"/>
</dbReference>
<sequence>MATTVELLPALMCSEAAELIDVGHPKLQHLATQDGDGNPLQIPSTVHDHSIPPLLSSSPMLQALATSAVMPHSNNSAASIVLLPESKTMTSAPQLLYKHSFFDTTKTGLESDELKLKFDEWSTISKLWLVNLGVSESLAKTAVQGESLKEAQNINKPLSALGDVISTLSRIKALNRLGHWVVNLIRGIFTGNIFKVQKLFPQTAYSCYLVKSVRNDS</sequence>
<protein>
    <recommendedName>
        <fullName evidence="2">Kinesin motor domain-containing protein</fullName>
    </recommendedName>
</protein>
<dbReference type="GO" id="GO:0005524">
    <property type="term" value="F:ATP binding"/>
    <property type="evidence" value="ECO:0007669"/>
    <property type="project" value="InterPro"/>
</dbReference>
<dbReference type="GO" id="GO:0007018">
    <property type="term" value="P:microtubule-based movement"/>
    <property type="evidence" value="ECO:0007669"/>
    <property type="project" value="InterPro"/>
</dbReference>
<dbReference type="PANTHER" id="PTHR47972">
    <property type="entry name" value="KINESIN-LIKE PROTEIN KLP-3"/>
    <property type="match status" value="1"/>
</dbReference>